<dbReference type="SUPFAM" id="SSF81321">
    <property type="entry name" value="Family A G protein-coupled receptor-like"/>
    <property type="match status" value="1"/>
</dbReference>
<sequence length="355" mass="39694">MARERDVGLLNVTDVFNATSPTGGPEADDVSTTIKDIIMKGFYVTIASLGILGNAVVLVVLLGLTKMRKRMTSVFIINQSVIDALTAVFLLLTTMLPSDGRIYRTIADDLFCRLWVTRLPLWLCLHCSTYNLVALTVERYLSVVHPIHHKTSFNRLKALLMVAGTWTFAVVYDVGGTIPVAYSMDGVCKLYMYETKSAMRGVGIMGACINYFIPITILVYCYSRMAYSLRSKVSPSSGSVDGETQNRQINTTKARAKMNVIKTLAVVSTAFILCVSWNQWFFFLFNFGVFDFRALNSTFYHFSVVAMFANCCVNPFIYTAQYEEFQKGLKKIFTKRKGFGAPTTSDINSSMTSHQ</sequence>
<organism evidence="8 9">
    <name type="scientific">Paralvinella palmiformis</name>
    <dbReference type="NCBI Taxonomy" id="53620"/>
    <lineage>
        <taxon>Eukaryota</taxon>
        <taxon>Metazoa</taxon>
        <taxon>Spiralia</taxon>
        <taxon>Lophotrochozoa</taxon>
        <taxon>Annelida</taxon>
        <taxon>Polychaeta</taxon>
        <taxon>Sedentaria</taxon>
        <taxon>Canalipalpata</taxon>
        <taxon>Terebellida</taxon>
        <taxon>Terebelliformia</taxon>
        <taxon>Alvinellidae</taxon>
        <taxon>Paralvinella</taxon>
    </lineage>
</organism>
<evidence type="ECO:0000256" key="6">
    <source>
        <dbReference type="SAM" id="Phobius"/>
    </source>
</evidence>
<evidence type="ECO:0000256" key="1">
    <source>
        <dbReference type="ARBA" id="ARBA00004370"/>
    </source>
</evidence>
<keyword evidence="3 6" id="KW-1133">Transmembrane helix</keyword>
<comment type="caution">
    <text evidence="8">The sequence shown here is derived from an EMBL/GenBank/DDBJ whole genome shotgun (WGS) entry which is preliminary data.</text>
</comment>
<dbReference type="GO" id="GO:0016020">
    <property type="term" value="C:membrane"/>
    <property type="evidence" value="ECO:0007669"/>
    <property type="project" value="UniProtKB-SubCell"/>
</dbReference>
<dbReference type="AlphaFoldDB" id="A0AAD9MQN0"/>
<evidence type="ECO:0000313" key="9">
    <source>
        <dbReference type="Proteomes" id="UP001208570"/>
    </source>
</evidence>
<dbReference type="PROSITE" id="PS50262">
    <property type="entry name" value="G_PROTEIN_RECEP_F1_2"/>
    <property type="match status" value="1"/>
</dbReference>
<feature type="transmembrane region" description="Helical" evidence="6">
    <location>
        <begin position="42"/>
        <end position="64"/>
    </location>
</feature>
<evidence type="ECO:0000256" key="2">
    <source>
        <dbReference type="ARBA" id="ARBA00022692"/>
    </source>
</evidence>
<reference evidence="8" key="1">
    <citation type="journal article" date="2023" name="Mol. Biol. Evol.">
        <title>Third-Generation Sequencing Reveals the Adaptive Role of the Epigenome in Three Deep-Sea Polychaetes.</title>
        <authorList>
            <person name="Perez M."/>
            <person name="Aroh O."/>
            <person name="Sun Y."/>
            <person name="Lan Y."/>
            <person name="Juniper S.K."/>
            <person name="Young C.R."/>
            <person name="Angers B."/>
            <person name="Qian P.Y."/>
        </authorList>
    </citation>
    <scope>NUCLEOTIDE SEQUENCE</scope>
    <source>
        <strain evidence="8">P08H-3</strain>
    </source>
</reference>
<keyword evidence="4 6" id="KW-0472">Membrane</keyword>
<evidence type="ECO:0000256" key="5">
    <source>
        <dbReference type="RuleBase" id="RU000688"/>
    </source>
</evidence>
<proteinExistence type="inferred from homology"/>
<comment type="subcellular location">
    <subcellularLocation>
        <location evidence="1">Membrane</location>
    </subcellularLocation>
</comment>
<dbReference type="CDD" id="cd00637">
    <property type="entry name" value="7tm_classA_rhodopsin-like"/>
    <property type="match status" value="1"/>
</dbReference>
<protein>
    <recommendedName>
        <fullName evidence="7">G-protein coupled receptors family 1 profile domain-containing protein</fullName>
    </recommendedName>
</protein>
<dbReference type="InterPro" id="IPR017452">
    <property type="entry name" value="GPCR_Rhodpsn_7TM"/>
</dbReference>
<dbReference type="GO" id="GO:0004930">
    <property type="term" value="F:G protein-coupled receptor activity"/>
    <property type="evidence" value="ECO:0007669"/>
    <property type="project" value="UniProtKB-KW"/>
</dbReference>
<dbReference type="Proteomes" id="UP001208570">
    <property type="component" value="Unassembled WGS sequence"/>
</dbReference>
<accession>A0AAD9MQN0</accession>
<feature type="transmembrane region" description="Helical" evidence="6">
    <location>
        <begin position="299"/>
        <end position="320"/>
    </location>
</feature>
<dbReference type="Gene3D" id="1.20.1070.10">
    <property type="entry name" value="Rhodopsin 7-helix transmembrane proteins"/>
    <property type="match status" value="1"/>
</dbReference>
<dbReference type="PROSITE" id="PS00237">
    <property type="entry name" value="G_PROTEIN_RECEP_F1_1"/>
    <property type="match status" value="1"/>
</dbReference>
<gene>
    <name evidence="8" type="ORF">LSH36_963g00050</name>
</gene>
<keyword evidence="5" id="KW-0807">Transducer</keyword>
<dbReference type="PANTHER" id="PTHR45698:SF1">
    <property type="entry name" value="TRACE AMINE-ASSOCIATED RECEPTOR 13C-LIKE"/>
    <property type="match status" value="1"/>
</dbReference>
<dbReference type="EMBL" id="JAODUP010000963">
    <property type="protein sequence ID" value="KAK2142387.1"/>
    <property type="molecule type" value="Genomic_DNA"/>
</dbReference>
<evidence type="ECO:0000259" key="7">
    <source>
        <dbReference type="PROSITE" id="PS50262"/>
    </source>
</evidence>
<evidence type="ECO:0000313" key="8">
    <source>
        <dbReference type="EMBL" id="KAK2142387.1"/>
    </source>
</evidence>
<evidence type="ECO:0000256" key="3">
    <source>
        <dbReference type="ARBA" id="ARBA00022989"/>
    </source>
</evidence>
<keyword evidence="9" id="KW-1185">Reference proteome</keyword>
<dbReference type="Pfam" id="PF00001">
    <property type="entry name" value="7tm_1"/>
    <property type="match status" value="1"/>
</dbReference>
<feature type="transmembrane region" description="Helical" evidence="6">
    <location>
        <begin position="76"/>
        <end position="96"/>
    </location>
</feature>
<dbReference type="PRINTS" id="PR00237">
    <property type="entry name" value="GPCRRHODOPSN"/>
</dbReference>
<dbReference type="PANTHER" id="PTHR45698">
    <property type="entry name" value="TRACE AMINE-ASSOCIATED RECEPTOR 19N-RELATED"/>
    <property type="match status" value="1"/>
</dbReference>
<feature type="transmembrane region" description="Helical" evidence="6">
    <location>
        <begin position="202"/>
        <end position="222"/>
    </location>
</feature>
<keyword evidence="5" id="KW-0297">G-protein coupled receptor</keyword>
<name>A0AAD9MQN0_9ANNE</name>
<keyword evidence="2 5" id="KW-0812">Transmembrane</keyword>
<feature type="transmembrane region" description="Helical" evidence="6">
    <location>
        <begin position="263"/>
        <end position="287"/>
    </location>
</feature>
<feature type="domain" description="G-protein coupled receptors family 1 profile" evidence="7">
    <location>
        <begin position="53"/>
        <end position="318"/>
    </location>
</feature>
<dbReference type="InterPro" id="IPR000276">
    <property type="entry name" value="GPCR_Rhodpsn"/>
</dbReference>
<keyword evidence="5" id="KW-0675">Receptor</keyword>
<evidence type="ECO:0000256" key="4">
    <source>
        <dbReference type="ARBA" id="ARBA00023136"/>
    </source>
</evidence>
<comment type="similarity">
    <text evidence="5">Belongs to the G-protein coupled receptor 1 family.</text>
</comment>
<feature type="transmembrane region" description="Helical" evidence="6">
    <location>
        <begin position="158"/>
        <end position="182"/>
    </location>
</feature>